<dbReference type="AlphaFoldDB" id="A0A7H0H6B8"/>
<evidence type="ECO:0000313" key="2">
    <source>
        <dbReference type="Proteomes" id="UP000516117"/>
    </source>
</evidence>
<dbReference type="KEGG" id="tdf:H9L22_00675"/>
<dbReference type="SUPFAM" id="SSF56112">
    <property type="entry name" value="Protein kinase-like (PK-like)"/>
    <property type="match status" value="1"/>
</dbReference>
<accession>A0A7H0H6B8</accession>
<organism evidence="1 2">
    <name type="scientific">Tessaracoccus defluvii</name>
    <dbReference type="NCBI Taxonomy" id="1285901"/>
    <lineage>
        <taxon>Bacteria</taxon>
        <taxon>Bacillati</taxon>
        <taxon>Actinomycetota</taxon>
        <taxon>Actinomycetes</taxon>
        <taxon>Propionibacteriales</taxon>
        <taxon>Propionibacteriaceae</taxon>
        <taxon>Tessaracoccus</taxon>
    </lineage>
</organism>
<evidence type="ECO:0008006" key="3">
    <source>
        <dbReference type="Google" id="ProtNLM"/>
    </source>
</evidence>
<keyword evidence="2" id="KW-1185">Reference proteome</keyword>
<evidence type="ECO:0000313" key="1">
    <source>
        <dbReference type="EMBL" id="QNP56084.1"/>
    </source>
</evidence>
<dbReference type="Proteomes" id="UP000516117">
    <property type="component" value="Chromosome"/>
</dbReference>
<sequence length="409" mass="42942">MVGRRIRVAGAALPDGGTGALADLMSTVSDLWPGADIALSRRRYVAPGAAALVPVPGSGRPRALVPDDGRAAAGALRRYSSALGPREGVARALGAVVVRAVGPARLAGGGRIVIRDDGDGSLGAHLAGVLGEPVRIAVTIGTERVNRKPVVQAFDARGRTLAFAKVGLSPDSAPHLLREADALRRVHGAVPGIETPGLVAQTTWRGHPVVTMTALRSRRPRRGDALAPSAEMDAFSRAFDGGYMPLTAVPQWRRMSASLRAASDPRPADLVAAVERAAPDTLETGAWHGDWTPWNMARGARGGLQLWDFERFETDVVRGLDRFHHCVNLAVRAAGPDEAAVTRGMEQALRGVGDARAAHTVGAVYLAAIIERYLLQATSASGHLVGSRLNACILALSAWLARTGHLRGD</sequence>
<name>A0A7H0H6B8_9ACTN</name>
<gene>
    <name evidence="1" type="ORF">H9L22_00675</name>
</gene>
<dbReference type="InterPro" id="IPR011009">
    <property type="entry name" value="Kinase-like_dom_sf"/>
</dbReference>
<dbReference type="RefSeq" id="WP_187721203.1">
    <property type="nucleotide sequence ID" value="NZ_BAABBL010000016.1"/>
</dbReference>
<dbReference type="EMBL" id="CP060789">
    <property type="protein sequence ID" value="QNP56084.1"/>
    <property type="molecule type" value="Genomic_DNA"/>
</dbReference>
<protein>
    <recommendedName>
        <fullName evidence="3">Phosphotransferase</fullName>
    </recommendedName>
</protein>
<reference evidence="1 2" key="1">
    <citation type="submission" date="2020-08" db="EMBL/GenBank/DDBJ databases">
        <title>Genome sequence of Tessaracoccus defluvii JCM 17540T.</title>
        <authorList>
            <person name="Hyun D.-W."/>
            <person name="Bae J.-W."/>
        </authorList>
    </citation>
    <scope>NUCLEOTIDE SEQUENCE [LARGE SCALE GENOMIC DNA]</scope>
    <source>
        <strain evidence="1 2">JCM 17540</strain>
    </source>
</reference>
<proteinExistence type="predicted"/>